<keyword evidence="2" id="KW-1185">Reference proteome</keyword>
<sequence length="203" mass="23108">LLYLFSAMDDDSTSTTFGCLFDGSVHEYISTASKQEEPVDSKALTSEVGPQPSELLNNCGIDLSREHPRIRKVHDLLTQQLKKCETCPNQLSTYVIPSEEKVELENRTLREDSVVVQSRQTPYRPPKISYHSHYHVYIMCKPCRFVSESGHSIRLSNLDTRSISIINHLLFPHTISIHPPDQKCTHDNGLTVCFCDKHRLALN</sequence>
<evidence type="ECO:0000313" key="2">
    <source>
        <dbReference type="Proteomes" id="UP001432027"/>
    </source>
</evidence>
<accession>A0AAV5T0G9</accession>
<protein>
    <submittedName>
        <fullName evidence="1">Uncharacterized protein</fullName>
    </submittedName>
</protein>
<comment type="caution">
    <text evidence="1">The sequence shown here is derived from an EMBL/GenBank/DDBJ whole genome shotgun (WGS) entry which is preliminary data.</text>
</comment>
<reference evidence="1" key="1">
    <citation type="submission" date="2023-10" db="EMBL/GenBank/DDBJ databases">
        <title>Genome assembly of Pristionchus species.</title>
        <authorList>
            <person name="Yoshida K."/>
            <person name="Sommer R.J."/>
        </authorList>
    </citation>
    <scope>NUCLEOTIDE SEQUENCE</scope>
    <source>
        <strain evidence="1">RS0144</strain>
    </source>
</reference>
<dbReference type="Proteomes" id="UP001432027">
    <property type="component" value="Unassembled WGS sequence"/>
</dbReference>
<evidence type="ECO:0000313" key="1">
    <source>
        <dbReference type="EMBL" id="GMS88699.1"/>
    </source>
</evidence>
<name>A0AAV5T0G9_9BILA</name>
<gene>
    <name evidence="1" type="ORF">PENTCL1PPCAC_10874</name>
</gene>
<dbReference type="EMBL" id="BTSX01000003">
    <property type="protein sequence ID" value="GMS88699.1"/>
    <property type="molecule type" value="Genomic_DNA"/>
</dbReference>
<proteinExistence type="predicted"/>
<organism evidence="1 2">
    <name type="scientific">Pristionchus entomophagus</name>
    <dbReference type="NCBI Taxonomy" id="358040"/>
    <lineage>
        <taxon>Eukaryota</taxon>
        <taxon>Metazoa</taxon>
        <taxon>Ecdysozoa</taxon>
        <taxon>Nematoda</taxon>
        <taxon>Chromadorea</taxon>
        <taxon>Rhabditida</taxon>
        <taxon>Rhabditina</taxon>
        <taxon>Diplogasteromorpha</taxon>
        <taxon>Diplogasteroidea</taxon>
        <taxon>Neodiplogasteridae</taxon>
        <taxon>Pristionchus</taxon>
    </lineage>
</organism>
<feature type="non-terminal residue" evidence="1">
    <location>
        <position position="1"/>
    </location>
</feature>
<dbReference type="AlphaFoldDB" id="A0AAV5T0G9"/>